<evidence type="ECO:0000313" key="1">
    <source>
        <dbReference type="EMBL" id="KAK2173355.1"/>
    </source>
</evidence>
<reference evidence="1" key="1">
    <citation type="journal article" date="2023" name="Mol. Biol. Evol.">
        <title>Third-Generation Sequencing Reveals the Adaptive Role of the Epigenome in Three Deep-Sea Polychaetes.</title>
        <authorList>
            <person name="Perez M."/>
            <person name="Aroh O."/>
            <person name="Sun Y."/>
            <person name="Lan Y."/>
            <person name="Juniper S.K."/>
            <person name="Young C.R."/>
            <person name="Angers B."/>
            <person name="Qian P.Y."/>
        </authorList>
    </citation>
    <scope>NUCLEOTIDE SEQUENCE</scope>
    <source>
        <strain evidence="1">R07B-5</strain>
    </source>
</reference>
<proteinExistence type="predicted"/>
<sequence length="136" mass="15816">MMQEGLGLTSVFTHGVHASVGARGTVLYFVRRTRICHMTYIHTTRDIFSMQLYNAYFVTHGCVCVRIRAHVCVRGCLRRRNSIQVFLMMSEVQVQLVSLSRVYICALCLYWVHQKCSNKLHKLFKHGCKRVTMDTR</sequence>
<dbReference type="AlphaFoldDB" id="A0AAD9KMD7"/>
<name>A0AAD9KMD7_RIDPI</name>
<accession>A0AAD9KMD7</accession>
<gene>
    <name evidence="1" type="ORF">NP493_882g01006</name>
</gene>
<dbReference type="Proteomes" id="UP001209878">
    <property type="component" value="Unassembled WGS sequence"/>
</dbReference>
<comment type="caution">
    <text evidence="1">The sequence shown here is derived from an EMBL/GenBank/DDBJ whole genome shotgun (WGS) entry which is preliminary data.</text>
</comment>
<evidence type="ECO:0000313" key="2">
    <source>
        <dbReference type="Proteomes" id="UP001209878"/>
    </source>
</evidence>
<dbReference type="EMBL" id="JAODUO010000882">
    <property type="protein sequence ID" value="KAK2173355.1"/>
    <property type="molecule type" value="Genomic_DNA"/>
</dbReference>
<organism evidence="1 2">
    <name type="scientific">Ridgeia piscesae</name>
    <name type="common">Tubeworm</name>
    <dbReference type="NCBI Taxonomy" id="27915"/>
    <lineage>
        <taxon>Eukaryota</taxon>
        <taxon>Metazoa</taxon>
        <taxon>Spiralia</taxon>
        <taxon>Lophotrochozoa</taxon>
        <taxon>Annelida</taxon>
        <taxon>Polychaeta</taxon>
        <taxon>Sedentaria</taxon>
        <taxon>Canalipalpata</taxon>
        <taxon>Sabellida</taxon>
        <taxon>Siboglinidae</taxon>
        <taxon>Ridgeia</taxon>
    </lineage>
</organism>
<protein>
    <submittedName>
        <fullName evidence="1">Uncharacterized protein</fullName>
    </submittedName>
</protein>
<keyword evidence="2" id="KW-1185">Reference proteome</keyword>